<proteinExistence type="predicted"/>
<dbReference type="HOGENOM" id="CLU_029307_3_2_1"/>
<protein>
    <recommendedName>
        <fullName evidence="4">Integrase core domain containing protein</fullName>
    </recommendedName>
</protein>
<name>M1DAI4_SOLTU</name>
<dbReference type="EnsemblPlants" id="PGSC0003DMT400085899">
    <property type="protein sequence ID" value="PGSC0003DMT400085899"/>
    <property type="gene ID" value="PGSC0003DMG400035470"/>
</dbReference>
<evidence type="ECO:0008006" key="4">
    <source>
        <dbReference type="Google" id="ProtNLM"/>
    </source>
</evidence>
<dbReference type="InParanoid" id="M1DAI4"/>
<evidence type="ECO:0000313" key="2">
    <source>
        <dbReference type="EnsemblPlants" id="PGSC0003DMT400085899"/>
    </source>
</evidence>
<organism evidence="2 3">
    <name type="scientific">Solanum tuberosum</name>
    <name type="common">Potato</name>
    <dbReference type="NCBI Taxonomy" id="4113"/>
    <lineage>
        <taxon>Eukaryota</taxon>
        <taxon>Viridiplantae</taxon>
        <taxon>Streptophyta</taxon>
        <taxon>Embryophyta</taxon>
        <taxon>Tracheophyta</taxon>
        <taxon>Spermatophyta</taxon>
        <taxon>Magnoliopsida</taxon>
        <taxon>eudicotyledons</taxon>
        <taxon>Gunneridae</taxon>
        <taxon>Pentapetalae</taxon>
        <taxon>asterids</taxon>
        <taxon>lamiids</taxon>
        <taxon>Solanales</taxon>
        <taxon>Solanaceae</taxon>
        <taxon>Solanoideae</taxon>
        <taxon>Solaneae</taxon>
        <taxon>Solanum</taxon>
    </lineage>
</organism>
<accession>M1DAI4</accession>
<evidence type="ECO:0000313" key="3">
    <source>
        <dbReference type="Proteomes" id="UP000011115"/>
    </source>
</evidence>
<dbReference type="AlphaFoldDB" id="M1DAI4"/>
<dbReference type="Proteomes" id="UP000011115">
    <property type="component" value="Unassembled WGS sequence"/>
</dbReference>
<evidence type="ECO:0000256" key="1">
    <source>
        <dbReference type="SAM" id="MobiDB-lite"/>
    </source>
</evidence>
<reference evidence="2" key="2">
    <citation type="submission" date="2015-06" db="UniProtKB">
        <authorList>
            <consortium name="EnsemblPlants"/>
        </authorList>
    </citation>
    <scope>IDENTIFICATION</scope>
    <source>
        <strain evidence="2">DM1-3 516 R44</strain>
    </source>
</reference>
<dbReference type="PaxDb" id="4113-PGSC0003DMT400085899"/>
<sequence>MPSSTLEQMEFPPLEVMLFRDHILTFKQLESERIHEAWARSLGPGNRVLVDQLIPGGITRQPYVIAAHLLDNMVETNQEVKENFMMAALMTQMDELAKKVRELDIQCIKKDRYVPPHERRKSKNKGNGQTEAMLTLILQKANTQDRVLEELWDNVLLLTQMSTSNAMLIQLLGSQMDQDEVWEVIGKMEISDQNGPSRRIAKEVGNPDSDLRWTKDNFEGESVKLARPTKLLASHRPGR</sequence>
<reference evidence="3" key="1">
    <citation type="journal article" date="2011" name="Nature">
        <title>Genome sequence and analysis of the tuber crop potato.</title>
        <authorList>
            <consortium name="The Potato Genome Sequencing Consortium"/>
        </authorList>
    </citation>
    <scope>NUCLEOTIDE SEQUENCE [LARGE SCALE GENOMIC DNA]</scope>
    <source>
        <strain evidence="3">cv. DM1-3 516 R44</strain>
    </source>
</reference>
<feature type="region of interest" description="Disordered" evidence="1">
    <location>
        <begin position="194"/>
        <end position="215"/>
    </location>
</feature>
<dbReference type="Gramene" id="PGSC0003DMT400085899">
    <property type="protein sequence ID" value="PGSC0003DMT400085899"/>
    <property type="gene ID" value="PGSC0003DMG400035470"/>
</dbReference>
<keyword evidence="3" id="KW-1185">Reference proteome</keyword>